<dbReference type="InterPro" id="IPR006119">
    <property type="entry name" value="Resolv_N"/>
</dbReference>
<dbReference type="InterPro" id="IPR050639">
    <property type="entry name" value="SSR_resolvase"/>
</dbReference>
<feature type="domain" description="Recombinase" evidence="4">
    <location>
        <begin position="191"/>
        <end position="318"/>
    </location>
</feature>
<evidence type="ECO:0000256" key="1">
    <source>
        <dbReference type="ARBA" id="ARBA00023125"/>
    </source>
</evidence>
<dbReference type="Gene3D" id="3.40.50.1390">
    <property type="entry name" value="Resolvase, N-terminal catalytic domain"/>
    <property type="match status" value="1"/>
</dbReference>
<dbReference type="InterPro" id="IPR025827">
    <property type="entry name" value="Zn_ribbon_recom_dom"/>
</dbReference>
<organism evidence="5 6">
    <name type="scientific">Youxingia wuxianensis</name>
    <dbReference type="NCBI Taxonomy" id="2763678"/>
    <lineage>
        <taxon>Bacteria</taxon>
        <taxon>Bacillati</taxon>
        <taxon>Bacillota</taxon>
        <taxon>Clostridia</taxon>
        <taxon>Eubacteriales</taxon>
        <taxon>Oscillospiraceae</taxon>
        <taxon>Youxingia</taxon>
    </lineage>
</organism>
<feature type="domain" description="Resolvase/invertase-type recombinase catalytic" evidence="3">
    <location>
        <begin position="35"/>
        <end position="183"/>
    </location>
</feature>
<dbReference type="InterPro" id="IPR011109">
    <property type="entry name" value="DNA_bind_recombinase_dom"/>
</dbReference>
<dbReference type="SMART" id="SM00857">
    <property type="entry name" value="Resolvase"/>
    <property type="match status" value="1"/>
</dbReference>
<dbReference type="InterPro" id="IPR036162">
    <property type="entry name" value="Resolvase-like_N_sf"/>
</dbReference>
<evidence type="ECO:0000259" key="3">
    <source>
        <dbReference type="PROSITE" id="PS51736"/>
    </source>
</evidence>
<dbReference type="Proteomes" id="UP000623678">
    <property type="component" value="Unassembled WGS sequence"/>
</dbReference>
<dbReference type="PANTHER" id="PTHR30461">
    <property type="entry name" value="DNA-INVERTASE FROM LAMBDOID PROPHAGE"/>
    <property type="match status" value="1"/>
</dbReference>
<dbReference type="Pfam" id="PF13408">
    <property type="entry name" value="Zn_ribbon_recom"/>
    <property type="match status" value="1"/>
</dbReference>
<accession>A0A926IID3</accession>
<protein>
    <submittedName>
        <fullName evidence="5">Recombinase family protein</fullName>
    </submittedName>
</protein>
<evidence type="ECO:0000313" key="5">
    <source>
        <dbReference type="EMBL" id="MBC8585568.1"/>
    </source>
</evidence>
<comment type="caution">
    <text evidence="5">The sequence shown here is derived from an EMBL/GenBank/DDBJ whole genome shotgun (WGS) entry which is preliminary data.</text>
</comment>
<keyword evidence="6" id="KW-1185">Reference proteome</keyword>
<dbReference type="InterPro" id="IPR038109">
    <property type="entry name" value="DNA_bind_recomb_sf"/>
</dbReference>
<keyword evidence="2" id="KW-0233">DNA recombination</keyword>
<dbReference type="AlphaFoldDB" id="A0A926IID3"/>
<dbReference type="PANTHER" id="PTHR30461:SF2">
    <property type="entry name" value="SERINE RECOMBINASE PINE-RELATED"/>
    <property type="match status" value="1"/>
</dbReference>
<dbReference type="CDD" id="cd00338">
    <property type="entry name" value="Ser_Recombinase"/>
    <property type="match status" value="1"/>
</dbReference>
<evidence type="ECO:0000256" key="2">
    <source>
        <dbReference type="ARBA" id="ARBA00023172"/>
    </source>
</evidence>
<dbReference type="Gene3D" id="3.90.1750.20">
    <property type="entry name" value="Putative Large Serine Recombinase, Chain B, Domain 2"/>
    <property type="match status" value="1"/>
</dbReference>
<sequence length="534" mass="61590">MAEKLMTDGSMALREKQYRVITIEATEKPQNAKLRVAAYARVSSASDDQLNSFAAQNRHYSDLISSKENWRMVDIYADEGITGTSAEKREDFQRLLADCRRGLIDRVLVKSISRFARNTKECLETIRELKSLGVGVYFEKENIDTATMSGEMMTALFASFAQAESESISGNMRWSYQKRMQSGTFLPSSVPYGYIVHNRQIEVDEQEAQIVRKIFREYLAGQNMATIADSLNLAGIPKRKGNSAIKWHKTSIRYILTNERYIGDSLWQKTYMTDAFPPIMVRNHGEKEMYYAESTHPAIISKEEFDSVQVLLHRRAKREISKSHDSPFDQKIFCGQCGTSFRKKVSHEKMFWSCRKHSQNTQSCPVTQVLDSEIRETFVRFYFKLKQNNEDILSQMLLSLQAIRNRRMLWSLDVIELNMQISDLTSQNQMLATLKQQGLIDPDIFISQSNELTEQLRAVKLKKERLLAVDGDNTIAQTRELMEILNDGPDFLDSFDAELFGELVETIIVESNERIRFRLKNGLELTETIERTVR</sequence>
<dbReference type="PROSITE" id="PS51736">
    <property type="entry name" value="RECOMBINASES_3"/>
    <property type="match status" value="1"/>
</dbReference>
<reference evidence="5" key="1">
    <citation type="submission" date="2020-08" db="EMBL/GenBank/DDBJ databases">
        <title>Genome public.</title>
        <authorList>
            <person name="Liu C."/>
            <person name="Sun Q."/>
        </authorList>
    </citation>
    <scope>NUCLEOTIDE SEQUENCE</scope>
    <source>
        <strain evidence="5">NSJ-64</strain>
    </source>
</reference>
<evidence type="ECO:0000259" key="4">
    <source>
        <dbReference type="PROSITE" id="PS51737"/>
    </source>
</evidence>
<dbReference type="Pfam" id="PF07508">
    <property type="entry name" value="Recombinase"/>
    <property type="match status" value="1"/>
</dbReference>
<proteinExistence type="predicted"/>
<dbReference type="EMBL" id="JACRTD010000005">
    <property type="protein sequence ID" value="MBC8585568.1"/>
    <property type="molecule type" value="Genomic_DNA"/>
</dbReference>
<dbReference type="PROSITE" id="PS51737">
    <property type="entry name" value="RECOMBINASE_DNA_BIND"/>
    <property type="match status" value="1"/>
</dbReference>
<dbReference type="GO" id="GO:0000150">
    <property type="term" value="F:DNA strand exchange activity"/>
    <property type="evidence" value="ECO:0007669"/>
    <property type="project" value="InterPro"/>
</dbReference>
<name>A0A926IID3_9FIRM</name>
<dbReference type="Pfam" id="PF00239">
    <property type="entry name" value="Resolvase"/>
    <property type="match status" value="1"/>
</dbReference>
<keyword evidence="1" id="KW-0238">DNA-binding</keyword>
<dbReference type="SUPFAM" id="SSF53041">
    <property type="entry name" value="Resolvase-like"/>
    <property type="match status" value="1"/>
</dbReference>
<dbReference type="GO" id="GO:0003677">
    <property type="term" value="F:DNA binding"/>
    <property type="evidence" value="ECO:0007669"/>
    <property type="project" value="UniProtKB-KW"/>
</dbReference>
<evidence type="ECO:0000313" key="6">
    <source>
        <dbReference type="Proteomes" id="UP000623678"/>
    </source>
</evidence>
<dbReference type="RefSeq" id="WP_262395353.1">
    <property type="nucleotide sequence ID" value="NZ_JACRTD010000005.1"/>
</dbReference>
<gene>
    <name evidence="5" type="ORF">H8705_08230</name>
</gene>